<name>A0A418LW27_9BACT</name>
<accession>A0A418LW27</accession>
<dbReference type="Proteomes" id="UP000283523">
    <property type="component" value="Unassembled WGS sequence"/>
</dbReference>
<comment type="caution">
    <text evidence="1">The sequence shown here is derived from an EMBL/GenBank/DDBJ whole genome shotgun (WGS) entry which is preliminary data.</text>
</comment>
<evidence type="ECO:0000313" key="2">
    <source>
        <dbReference type="Proteomes" id="UP000283523"/>
    </source>
</evidence>
<protein>
    <submittedName>
        <fullName evidence="1">Uncharacterized protein</fullName>
    </submittedName>
</protein>
<proteinExistence type="predicted"/>
<keyword evidence="2" id="KW-1185">Reference proteome</keyword>
<dbReference type="AlphaFoldDB" id="A0A418LW27"/>
<sequence length="67" mass="7589">MVRLRLEGETAEEVKMMADAIESVFPYPIDFSPVQQGRNPRYAGQQKFFSYATVYPTTNSPLENLSA</sequence>
<organism evidence="1 2">
    <name type="scientific">Fibrisoma montanum</name>
    <dbReference type="NCBI Taxonomy" id="2305895"/>
    <lineage>
        <taxon>Bacteria</taxon>
        <taxon>Pseudomonadati</taxon>
        <taxon>Bacteroidota</taxon>
        <taxon>Cytophagia</taxon>
        <taxon>Cytophagales</taxon>
        <taxon>Spirosomataceae</taxon>
        <taxon>Fibrisoma</taxon>
    </lineage>
</organism>
<gene>
    <name evidence="1" type="ORF">DYU11_31895</name>
</gene>
<dbReference type="EMBL" id="QXED01000018">
    <property type="protein sequence ID" value="RIV17457.1"/>
    <property type="molecule type" value="Genomic_DNA"/>
</dbReference>
<reference evidence="1 2" key="1">
    <citation type="submission" date="2018-08" db="EMBL/GenBank/DDBJ databases">
        <title>Fibrisoma montanum sp. nov., isolated from Danxia mountain soil.</title>
        <authorList>
            <person name="Huang Y."/>
        </authorList>
    </citation>
    <scope>NUCLEOTIDE SEQUENCE [LARGE SCALE GENOMIC DNA]</scope>
    <source>
        <strain evidence="1 2">HYT19</strain>
    </source>
</reference>
<evidence type="ECO:0000313" key="1">
    <source>
        <dbReference type="EMBL" id="RIV17457.1"/>
    </source>
</evidence>